<dbReference type="InterPro" id="IPR011913">
    <property type="entry name" value="RfaE_dom_I"/>
</dbReference>
<dbReference type="GO" id="GO:0005829">
    <property type="term" value="C:cytosol"/>
    <property type="evidence" value="ECO:0007669"/>
    <property type="project" value="TreeGrafter"/>
</dbReference>
<sequence length="252" mass="28145">MLDVYYWGDVHRISQEAPVPVVNITNENARAGGAGNVATNLFCLNSNPFLIGVLGEDENGNTLLKRLKDKVMCTEGIVRVKDRTTTVKTRVISKNQQMIRFDKESTTLVPKSVEEKVITNLDKYITKAHGIILSDYGKGILTPNVISEIMRISKQRNVPVYVDPKTNDFSYFKAVHMIKPNLYEFQSVVGEWSSKKEFDILGQNLRENLDVDILLVTLGADGSNVFTKDQQHKIPTKALHVHDVSGAGDTVI</sequence>
<dbReference type="InterPro" id="IPR011611">
    <property type="entry name" value="PfkB_dom"/>
</dbReference>
<evidence type="ECO:0000313" key="4">
    <source>
        <dbReference type="EMBL" id="SVB55363.1"/>
    </source>
</evidence>
<feature type="domain" description="Carbohydrate kinase PfkB" evidence="3">
    <location>
        <begin position="13"/>
        <end position="252"/>
    </location>
</feature>
<gene>
    <name evidence="4" type="ORF">METZ01_LOCUS208217</name>
</gene>
<dbReference type="GO" id="GO:0033786">
    <property type="term" value="F:heptose-1-phosphate adenylyltransferase activity"/>
    <property type="evidence" value="ECO:0007669"/>
    <property type="project" value="TreeGrafter"/>
</dbReference>
<evidence type="ECO:0000256" key="1">
    <source>
        <dbReference type="ARBA" id="ARBA00022679"/>
    </source>
</evidence>
<evidence type="ECO:0000259" key="3">
    <source>
        <dbReference type="Pfam" id="PF00294"/>
    </source>
</evidence>
<dbReference type="CDD" id="cd01172">
    <property type="entry name" value="RfaE_like"/>
    <property type="match status" value="1"/>
</dbReference>
<keyword evidence="2" id="KW-0418">Kinase</keyword>
<dbReference type="SUPFAM" id="SSF53613">
    <property type="entry name" value="Ribokinase-like"/>
    <property type="match status" value="1"/>
</dbReference>
<dbReference type="Pfam" id="PF00294">
    <property type="entry name" value="PfkB"/>
    <property type="match status" value="1"/>
</dbReference>
<reference evidence="4" key="1">
    <citation type="submission" date="2018-05" db="EMBL/GenBank/DDBJ databases">
        <authorList>
            <person name="Lanie J.A."/>
            <person name="Ng W.-L."/>
            <person name="Kazmierczak K.M."/>
            <person name="Andrzejewski T.M."/>
            <person name="Davidsen T.M."/>
            <person name="Wayne K.J."/>
            <person name="Tettelin H."/>
            <person name="Glass J.I."/>
            <person name="Rusch D."/>
            <person name="Podicherti R."/>
            <person name="Tsui H.-C.T."/>
            <person name="Winkler M.E."/>
        </authorList>
    </citation>
    <scope>NUCLEOTIDE SEQUENCE</scope>
</reference>
<organism evidence="4">
    <name type="scientific">marine metagenome</name>
    <dbReference type="NCBI Taxonomy" id="408172"/>
    <lineage>
        <taxon>unclassified sequences</taxon>
        <taxon>metagenomes</taxon>
        <taxon>ecological metagenomes</taxon>
    </lineage>
</organism>
<name>A0A382EZI0_9ZZZZ</name>
<proteinExistence type="predicted"/>
<evidence type="ECO:0000256" key="2">
    <source>
        <dbReference type="ARBA" id="ARBA00022777"/>
    </source>
</evidence>
<dbReference type="PANTHER" id="PTHR46969">
    <property type="entry name" value="BIFUNCTIONAL PROTEIN HLDE"/>
    <property type="match status" value="1"/>
</dbReference>
<accession>A0A382EZI0</accession>
<dbReference type="GO" id="GO:0016773">
    <property type="term" value="F:phosphotransferase activity, alcohol group as acceptor"/>
    <property type="evidence" value="ECO:0007669"/>
    <property type="project" value="InterPro"/>
</dbReference>
<dbReference type="InterPro" id="IPR029056">
    <property type="entry name" value="Ribokinase-like"/>
</dbReference>
<feature type="non-terminal residue" evidence="4">
    <location>
        <position position="252"/>
    </location>
</feature>
<protein>
    <recommendedName>
        <fullName evidence="3">Carbohydrate kinase PfkB domain-containing protein</fullName>
    </recommendedName>
</protein>
<keyword evidence="1" id="KW-0808">Transferase</keyword>
<dbReference type="AlphaFoldDB" id="A0A382EZI0"/>
<dbReference type="EMBL" id="UINC01046844">
    <property type="protein sequence ID" value="SVB55363.1"/>
    <property type="molecule type" value="Genomic_DNA"/>
</dbReference>
<dbReference type="PANTHER" id="PTHR46969:SF1">
    <property type="entry name" value="BIFUNCTIONAL PROTEIN HLDE"/>
    <property type="match status" value="1"/>
</dbReference>
<dbReference type="GO" id="GO:0033785">
    <property type="term" value="F:heptose 7-phosphate kinase activity"/>
    <property type="evidence" value="ECO:0007669"/>
    <property type="project" value="TreeGrafter"/>
</dbReference>
<dbReference type="Gene3D" id="3.40.1190.20">
    <property type="match status" value="1"/>
</dbReference>
<feature type="non-terminal residue" evidence="4">
    <location>
        <position position="1"/>
    </location>
</feature>